<dbReference type="SUPFAM" id="SSF101307">
    <property type="entry name" value="YutG-like"/>
    <property type="match status" value="1"/>
</dbReference>
<evidence type="ECO:0000256" key="1">
    <source>
        <dbReference type="SAM" id="Phobius"/>
    </source>
</evidence>
<dbReference type="EMBL" id="FRFE01000013">
    <property type="protein sequence ID" value="SHO49425.1"/>
    <property type="molecule type" value="Genomic_DNA"/>
</dbReference>
<dbReference type="Pfam" id="PF04608">
    <property type="entry name" value="PgpA"/>
    <property type="match status" value="1"/>
</dbReference>
<feature type="domain" description="YutG/PgpA" evidence="2">
    <location>
        <begin position="9"/>
        <end position="146"/>
    </location>
</feature>
<dbReference type="PANTHER" id="PTHR36305">
    <property type="entry name" value="PHOSPHATIDYLGLYCEROPHOSPHATASE A"/>
    <property type="match status" value="1"/>
</dbReference>
<keyword evidence="4" id="KW-1185">Reference proteome</keyword>
<dbReference type="InterPro" id="IPR026037">
    <property type="entry name" value="PgpA"/>
</dbReference>
<dbReference type="PANTHER" id="PTHR36305:SF1">
    <property type="entry name" value="PHOSPHATIDYLGLYCEROPHOSPHATASE A"/>
    <property type="match status" value="1"/>
</dbReference>
<keyword evidence="1" id="KW-0472">Membrane</keyword>
<dbReference type="CDD" id="cd06971">
    <property type="entry name" value="PgpA"/>
    <property type="match status" value="1"/>
</dbReference>
<accession>A0A1M7Y9V5</accession>
<proteinExistence type="predicted"/>
<sequence length="155" mass="17194">MMKSLIMAIATGCWVGNMPKAPGTWGSLFAFLPWLLIKGLTLPFYLLTLILVFIIGFFAAGSAEKILDRADAGPIVIDEILGMFITLTLAPDHPVAWLLGFVLFRIFDIIKPFPVSWFDQRIHGGIGIMMDDVAAGIYAFLSLQLLWYLFGNLLL</sequence>
<dbReference type="RefSeq" id="WP_073614175.1">
    <property type="nucleotide sequence ID" value="NZ_FRFE01000013.1"/>
</dbReference>
<dbReference type="PIRSF" id="PIRSF006162">
    <property type="entry name" value="PgpA"/>
    <property type="match status" value="1"/>
</dbReference>
<dbReference type="InterPro" id="IPR036681">
    <property type="entry name" value="PgpA-like_sf"/>
</dbReference>
<name>A0A1M7Y9V5_9BACT</name>
<reference evidence="3 4" key="1">
    <citation type="submission" date="2016-12" db="EMBL/GenBank/DDBJ databases">
        <authorList>
            <person name="Song W.-J."/>
            <person name="Kurnit D.M."/>
        </authorList>
    </citation>
    <scope>NUCLEOTIDE SEQUENCE [LARGE SCALE GENOMIC DNA]</scope>
    <source>
        <strain evidence="3 4">DSM 18488</strain>
    </source>
</reference>
<gene>
    <name evidence="3" type="ORF">SAMN02745220_02851</name>
</gene>
<evidence type="ECO:0000259" key="2">
    <source>
        <dbReference type="Pfam" id="PF04608"/>
    </source>
</evidence>
<dbReference type="Proteomes" id="UP000184603">
    <property type="component" value="Unassembled WGS sequence"/>
</dbReference>
<feature type="transmembrane region" description="Helical" evidence="1">
    <location>
        <begin position="42"/>
        <end position="60"/>
    </location>
</feature>
<feature type="transmembrane region" description="Helical" evidence="1">
    <location>
        <begin position="133"/>
        <end position="150"/>
    </location>
</feature>
<protein>
    <submittedName>
        <fullName evidence="3">Phosphatidylglycerophosphatase</fullName>
    </submittedName>
</protein>
<dbReference type="InterPro" id="IPR007686">
    <property type="entry name" value="YutG/PgpA"/>
</dbReference>
<dbReference type="GO" id="GO:0006655">
    <property type="term" value="P:phosphatidylglycerol biosynthetic process"/>
    <property type="evidence" value="ECO:0007669"/>
    <property type="project" value="UniProtKB-UniPathway"/>
</dbReference>
<evidence type="ECO:0000313" key="3">
    <source>
        <dbReference type="EMBL" id="SHO49425.1"/>
    </source>
</evidence>
<organism evidence="3 4">
    <name type="scientific">Desulfopila aestuarii DSM 18488</name>
    <dbReference type="NCBI Taxonomy" id="1121416"/>
    <lineage>
        <taxon>Bacteria</taxon>
        <taxon>Pseudomonadati</taxon>
        <taxon>Thermodesulfobacteriota</taxon>
        <taxon>Desulfobulbia</taxon>
        <taxon>Desulfobulbales</taxon>
        <taxon>Desulfocapsaceae</taxon>
        <taxon>Desulfopila</taxon>
    </lineage>
</organism>
<dbReference type="STRING" id="1121416.SAMN02745220_02851"/>
<keyword evidence="1" id="KW-0812">Transmembrane</keyword>
<dbReference type="AlphaFoldDB" id="A0A1M7Y9V5"/>
<evidence type="ECO:0000313" key="4">
    <source>
        <dbReference type="Proteomes" id="UP000184603"/>
    </source>
</evidence>
<keyword evidence="1" id="KW-1133">Transmembrane helix</keyword>
<dbReference type="GO" id="GO:0008962">
    <property type="term" value="F:phosphatidylglycerophosphatase activity"/>
    <property type="evidence" value="ECO:0007669"/>
    <property type="project" value="InterPro"/>
</dbReference>
<dbReference type="UniPathway" id="UPA00084">
    <property type="reaction ID" value="UER00504"/>
</dbReference>
<feature type="transmembrane region" description="Helical" evidence="1">
    <location>
        <begin position="95"/>
        <end position="113"/>
    </location>
</feature>